<sequence>MTALPHPLITVAVEAGPRTVRLRIGGDLDYDTSGELAAKAEACLGAHGPDDLHLDCADLRVCDSMGVSTLLLIHRSCAARGVRLHLDAPPPFLERILAVTGIRHLFETTAADEQPEQAHADEGSGPAAPAMYGLPPRTPSG</sequence>
<gene>
    <name evidence="3" type="ORF">ACFPRK_29415</name>
</gene>
<dbReference type="Gene3D" id="3.30.750.24">
    <property type="entry name" value="STAS domain"/>
    <property type="match status" value="1"/>
</dbReference>
<feature type="domain" description="STAS" evidence="2">
    <location>
        <begin position="9"/>
        <end position="102"/>
    </location>
</feature>
<feature type="region of interest" description="Disordered" evidence="1">
    <location>
        <begin position="109"/>
        <end position="141"/>
    </location>
</feature>
<evidence type="ECO:0000313" key="4">
    <source>
        <dbReference type="Proteomes" id="UP001596208"/>
    </source>
</evidence>
<dbReference type="SUPFAM" id="SSF52091">
    <property type="entry name" value="SpoIIaa-like"/>
    <property type="match status" value="1"/>
</dbReference>
<dbReference type="InterPro" id="IPR002645">
    <property type="entry name" value="STAS_dom"/>
</dbReference>
<dbReference type="Pfam" id="PF13466">
    <property type="entry name" value="STAS_2"/>
    <property type="match status" value="1"/>
</dbReference>
<proteinExistence type="predicted"/>
<evidence type="ECO:0000259" key="2">
    <source>
        <dbReference type="PROSITE" id="PS50801"/>
    </source>
</evidence>
<dbReference type="InterPro" id="IPR058548">
    <property type="entry name" value="MlaB-like_STAS"/>
</dbReference>
<dbReference type="PANTHER" id="PTHR33495">
    <property type="entry name" value="ANTI-SIGMA FACTOR ANTAGONIST TM_1081-RELATED-RELATED"/>
    <property type="match status" value="1"/>
</dbReference>
<comment type="caution">
    <text evidence="3">The sequence shown here is derived from an EMBL/GenBank/DDBJ whole genome shotgun (WGS) entry which is preliminary data.</text>
</comment>
<dbReference type="InterPro" id="IPR036513">
    <property type="entry name" value="STAS_dom_sf"/>
</dbReference>
<organism evidence="3 4">
    <name type="scientific">Streptomyces mutomycini</name>
    <dbReference type="NCBI Taxonomy" id="284036"/>
    <lineage>
        <taxon>Bacteria</taxon>
        <taxon>Bacillati</taxon>
        <taxon>Actinomycetota</taxon>
        <taxon>Actinomycetes</taxon>
        <taxon>Kitasatosporales</taxon>
        <taxon>Streptomycetaceae</taxon>
        <taxon>Streptomyces</taxon>
    </lineage>
</organism>
<dbReference type="EMBL" id="JBHSKI010000017">
    <property type="protein sequence ID" value="MFC5174677.1"/>
    <property type="molecule type" value="Genomic_DNA"/>
</dbReference>
<evidence type="ECO:0000313" key="3">
    <source>
        <dbReference type="EMBL" id="MFC5174677.1"/>
    </source>
</evidence>
<dbReference type="RefSeq" id="WP_065849003.1">
    <property type="nucleotide sequence ID" value="NZ_JBHSKI010000017.1"/>
</dbReference>
<dbReference type="PROSITE" id="PS50801">
    <property type="entry name" value="STAS"/>
    <property type="match status" value="1"/>
</dbReference>
<dbReference type="PANTHER" id="PTHR33495:SF2">
    <property type="entry name" value="ANTI-SIGMA FACTOR ANTAGONIST TM_1081-RELATED"/>
    <property type="match status" value="1"/>
</dbReference>
<dbReference type="Proteomes" id="UP001596208">
    <property type="component" value="Unassembled WGS sequence"/>
</dbReference>
<keyword evidence="4" id="KW-1185">Reference proteome</keyword>
<name>A0ABW0BCG7_9ACTN</name>
<dbReference type="CDD" id="cd07043">
    <property type="entry name" value="STAS_anti-anti-sigma_factors"/>
    <property type="match status" value="1"/>
</dbReference>
<accession>A0ABW0BCG7</accession>
<reference evidence="4" key="1">
    <citation type="journal article" date="2019" name="Int. J. Syst. Evol. Microbiol.">
        <title>The Global Catalogue of Microorganisms (GCM) 10K type strain sequencing project: providing services to taxonomists for standard genome sequencing and annotation.</title>
        <authorList>
            <consortium name="The Broad Institute Genomics Platform"/>
            <consortium name="The Broad Institute Genome Sequencing Center for Infectious Disease"/>
            <person name="Wu L."/>
            <person name="Ma J."/>
        </authorList>
    </citation>
    <scope>NUCLEOTIDE SEQUENCE [LARGE SCALE GENOMIC DNA]</scope>
    <source>
        <strain evidence="4">CGMCC 4.1721</strain>
    </source>
</reference>
<evidence type="ECO:0000256" key="1">
    <source>
        <dbReference type="SAM" id="MobiDB-lite"/>
    </source>
</evidence>
<protein>
    <submittedName>
        <fullName evidence="3">STAS domain-containing protein</fullName>
    </submittedName>
</protein>